<organism evidence="2 3">
    <name type="scientific">Priestia iocasae</name>
    <dbReference type="NCBI Taxonomy" id="2291674"/>
    <lineage>
        <taxon>Bacteria</taxon>
        <taxon>Bacillati</taxon>
        <taxon>Bacillota</taxon>
        <taxon>Bacilli</taxon>
        <taxon>Bacillales</taxon>
        <taxon>Bacillaceae</taxon>
        <taxon>Priestia</taxon>
    </lineage>
</organism>
<dbReference type="InterPro" id="IPR048862">
    <property type="entry name" value="SPOCS_spoVID_N"/>
</dbReference>
<protein>
    <submittedName>
        <fullName evidence="2">Stage VI sporulation protein D</fullName>
    </submittedName>
</protein>
<sequence length="395" mass="45573">MSQDNLSCLRFSVEESVWFQKGQEVSQLLSISLEPAVSIEEYDQYVSIRGALTLTGEYETSENEDEEQSLREYISGKQVQYVQEREDGLANLSHQFPVDITIPKNRIESIENVFVSIESFDYEIPSPNCLQLMADLSITGLYGEQQSTVRDEEEESEKAAFDESVYEEIEEIEETEEIEAIDEVEIRVQVEEPEEEQTYELEPLYRNAPTLEVEDEVEQEEENQEYFSSFFGGQSRKEPTIQKEEDLYESFEVEVKKEKAEEDGNKVVAFEARNQSVAPSWTETELDEEYAEEANETYSEEPSARENEMIIEIRKDETDNQSGRNENALYLTKLFAKEEEGLSRWKMCIVQAGDSIDQIANRYNISAQSIMRVNHLESEQDITEGQILNIPIGSK</sequence>
<gene>
    <name evidence="2" type="ORF">JOC83_000167</name>
</gene>
<dbReference type="InterPro" id="IPR014256">
    <property type="entry name" value="Spore_VI_D"/>
</dbReference>
<dbReference type="PROSITE" id="PS51782">
    <property type="entry name" value="LYSM"/>
    <property type="match status" value="1"/>
</dbReference>
<keyword evidence="3" id="KW-1185">Reference proteome</keyword>
<proteinExistence type="predicted"/>
<dbReference type="InterPro" id="IPR018392">
    <property type="entry name" value="LysM"/>
</dbReference>
<comment type="caution">
    <text evidence="2">The sequence shown here is derived from an EMBL/GenBank/DDBJ whole genome shotgun (WGS) entry which is preliminary data.</text>
</comment>
<evidence type="ECO:0000313" key="2">
    <source>
        <dbReference type="EMBL" id="MBM7701341.1"/>
    </source>
</evidence>
<dbReference type="PANTHER" id="PTHR33734:SF36">
    <property type="entry name" value="STAGE VI SPORULATION PROTEIN D"/>
    <property type="match status" value="1"/>
</dbReference>
<accession>A0ABS2QRF9</accession>
<dbReference type="Pfam" id="PF20918">
    <property type="entry name" value="SPOCS_spoVID-N"/>
    <property type="match status" value="1"/>
</dbReference>
<dbReference type="EMBL" id="JAFBFC010000001">
    <property type="protein sequence ID" value="MBM7701341.1"/>
    <property type="molecule type" value="Genomic_DNA"/>
</dbReference>
<dbReference type="SMART" id="SM00257">
    <property type="entry name" value="LysM"/>
    <property type="match status" value="1"/>
</dbReference>
<evidence type="ECO:0000313" key="3">
    <source>
        <dbReference type="Proteomes" id="UP000809829"/>
    </source>
</evidence>
<dbReference type="InterPro" id="IPR036779">
    <property type="entry name" value="LysM_dom_sf"/>
</dbReference>
<reference evidence="2 3" key="1">
    <citation type="submission" date="2021-01" db="EMBL/GenBank/DDBJ databases">
        <title>Genomic Encyclopedia of Type Strains, Phase IV (KMG-IV): sequencing the most valuable type-strain genomes for metagenomic binning, comparative biology and taxonomic classification.</title>
        <authorList>
            <person name="Goeker M."/>
        </authorList>
    </citation>
    <scope>NUCLEOTIDE SEQUENCE [LARGE SCALE GENOMIC DNA]</scope>
    <source>
        <strain evidence="2 3">DSM 104297</strain>
    </source>
</reference>
<dbReference type="Proteomes" id="UP000809829">
    <property type="component" value="Unassembled WGS sequence"/>
</dbReference>
<dbReference type="Pfam" id="PF01476">
    <property type="entry name" value="LysM"/>
    <property type="match status" value="1"/>
</dbReference>
<dbReference type="SUPFAM" id="SSF54106">
    <property type="entry name" value="LysM domain"/>
    <property type="match status" value="1"/>
</dbReference>
<feature type="domain" description="LysM" evidence="1">
    <location>
        <begin position="346"/>
        <end position="390"/>
    </location>
</feature>
<dbReference type="PANTHER" id="PTHR33734">
    <property type="entry name" value="LYSM DOMAIN-CONTAINING GPI-ANCHORED PROTEIN 2"/>
    <property type="match status" value="1"/>
</dbReference>
<dbReference type="Gene3D" id="3.10.350.10">
    <property type="entry name" value="LysM domain"/>
    <property type="match status" value="1"/>
</dbReference>
<name>A0ABS2QRF9_9BACI</name>
<dbReference type="CDD" id="cd00118">
    <property type="entry name" value="LysM"/>
    <property type="match status" value="1"/>
</dbReference>
<dbReference type="NCBIfam" id="TIGR02907">
    <property type="entry name" value="spore_VI_D"/>
    <property type="match status" value="1"/>
</dbReference>
<dbReference type="RefSeq" id="WP_205182600.1">
    <property type="nucleotide sequence ID" value="NZ_JAFBFC010000001.1"/>
</dbReference>
<evidence type="ECO:0000259" key="1">
    <source>
        <dbReference type="PROSITE" id="PS51782"/>
    </source>
</evidence>